<dbReference type="RefSeq" id="WP_053596806.1">
    <property type="nucleotide sequence ID" value="NZ_CP067341.1"/>
</dbReference>
<dbReference type="Pfam" id="PF11518">
    <property type="entry name" value="DUF3221"/>
    <property type="match status" value="1"/>
</dbReference>
<dbReference type="PROSITE" id="PS51257">
    <property type="entry name" value="PROKAR_LIPOPROTEIN"/>
    <property type="match status" value="1"/>
</dbReference>
<sequence length="116" mass="12952">MKKFSLIFSLLFLSIGLSGCQQSVKEEELNKEISKSTEKIADKPTIIGEIIQIEGGRFLVESKTEKLADERPDAIWFSTDKIESLKVGQNVSVWTTAIDESYPGQASAEKIEINEK</sequence>
<dbReference type="Proteomes" id="UP000596049">
    <property type="component" value="Chromosome"/>
</dbReference>
<dbReference type="InterPro" id="IPR021598">
    <property type="entry name" value="DUF3221"/>
</dbReference>
<proteinExistence type="predicted"/>
<dbReference type="EMBL" id="CP067341">
    <property type="protein sequence ID" value="QQP14442.1"/>
    <property type="molecule type" value="Genomic_DNA"/>
</dbReference>
<organism evidence="1 2">
    <name type="scientific">Lysinibacillus agricola</name>
    <dbReference type="NCBI Taxonomy" id="2590012"/>
    <lineage>
        <taxon>Bacteria</taxon>
        <taxon>Bacillati</taxon>
        <taxon>Bacillota</taxon>
        <taxon>Bacilli</taxon>
        <taxon>Bacillales</taxon>
        <taxon>Bacillaceae</taxon>
        <taxon>Lysinibacillus</taxon>
    </lineage>
</organism>
<reference evidence="1 2" key="1">
    <citation type="submission" date="2020-01" db="EMBL/GenBank/DDBJ databases">
        <authorList>
            <person name="Liu G."/>
            <person name="Liu B."/>
        </authorList>
    </citation>
    <scope>NUCLEOTIDE SEQUENCE [LARGE SCALE GENOMIC DNA]</scope>
    <source>
        <strain evidence="1 2">FJAT-51161</strain>
    </source>
</reference>
<evidence type="ECO:0000313" key="2">
    <source>
        <dbReference type="Proteomes" id="UP000596049"/>
    </source>
</evidence>
<protein>
    <submittedName>
        <fullName evidence="1">DUF3221 domain-containing protein</fullName>
    </submittedName>
</protein>
<keyword evidence="2" id="KW-1185">Reference proteome</keyword>
<dbReference type="InterPro" id="IPR012340">
    <property type="entry name" value="NA-bd_OB-fold"/>
</dbReference>
<accession>A0ABX7AWU8</accession>
<dbReference type="Gene3D" id="2.40.50.140">
    <property type="entry name" value="Nucleic acid-binding proteins"/>
    <property type="match status" value="1"/>
</dbReference>
<gene>
    <name evidence="1" type="ORF">FJQ98_10745</name>
</gene>
<name>A0ABX7AWU8_9BACI</name>
<evidence type="ECO:0000313" key="1">
    <source>
        <dbReference type="EMBL" id="QQP14442.1"/>
    </source>
</evidence>